<dbReference type="AlphaFoldDB" id="A0ABD7S8W2"/>
<evidence type="ECO:0000313" key="2">
    <source>
        <dbReference type="Proteomes" id="UP000320455"/>
    </source>
</evidence>
<evidence type="ECO:0000313" key="1">
    <source>
        <dbReference type="EMBL" id="TWQ50433.1"/>
    </source>
</evidence>
<sequence>MSAYLVWLVLNDGVSERVTAEHVNAAEEARVIDRVLIPLTLGEHGRVGGPDSSYTVTGTLSSKQAMVRLLDEDAPLADIGICLHSRAAPGLWSELHANDMGELSDINMPPCAPWCAVRCYAPEYVLPTWFDAWTKTVGMALLRREGW</sequence>
<dbReference type="EMBL" id="VOCK01000039">
    <property type="protein sequence ID" value="TWQ50433.1"/>
    <property type="molecule type" value="Genomic_DNA"/>
</dbReference>
<dbReference type="RefSeq" id="WP_097370567.1">
    <property type="nucleotide sequence ID" value="NZ_JBJNTO010000039.1"/>
</dbReference>
<comment type="caution">
    <text evidence="1">The sequence shown here is derived from an EMBL/GenBank/DDBJ whole genome shotgun (WGS) entry which is preliminary data.</text>
</comment>
<name>A0ABD7S8W2_XANVA</name>
<dbReference type="Proteomes" id="UP000320455">
    <property type="component" value="Unassembled WGS sequence"/>
</dbReference>
<keyword evidence="2" id="KW-1185">Reference proteome</keyword>
<protein>
    <submittedName>
        <fullName evidence="1">Uncharacterized protein</fullName>
    </submittedName>
</protein>
<reference evidence="2" key="1">
    <citation type="journal article" date="2020" name="Phytopathology">
        <title>Genomic acquisitions in emerging populations of Xanthomonas vasicola pv. vasculorum infecting corn in the U.S. and Argentina.</title>
        <authorList>
            <person name="Perez-Quintero A.L."/>
        </authorList>
    </citation>
    <scope>NUCLEOTIDE SEQUENCE [LARGE SCALE GENOMIC DNA]</scope>
    <source>
        <strain evidence="2">Xvh-L</strain>
    </source>
</reference>
<accession>A0ABD7S8W2</accession>
<organism evidence="1 2">
    <name type="scientific">Xanthomonas vasicola</name>
    <dbReference type="NCBI Taxonomy" id="56459"/>
    <lineage>
        <taxon>Bacteria</taxon>
        <taxon>Pseudomonadati</taxon>
        <taxon>Pseudomonadota</taxon>
        <taxon>Gammaproteobacteria</taxon>
        <taxon>Lysobacterales</taxon>
        <taxon>Lysobacteraceae</taxon>
        <taxon>Xanthomonas</taxon>
    </lineage>
</organism>
<proteinExistence type="predicted"/>
<gene>
    <name evidence="1" type="ORF">FQK01_18495</name>
</gene>